<feature type="chain" id="PRO_5003287798" description="Secreted protein" evidence="1">
    <location>
        <begin position="19"/>
        <end position="230"/>
    </location>
</feature>
<dbReference type="KEGG" id="sre:PTSG_08981"/>
<dbReference type="Proteomes" id="UP000007799">
    <property type="component" value="Unassembled WGS sequence"/>
</dbReference>
<dbReference type="GeneID" id="16070333"/>
<keyword evidence="3" id="KW-1185">Reference proteome</keyword>
<protein>
    <recommendedName>
        <fullName evidence="4">Secreted protein</fullName>
    </recommendedName>
</protein>
<evidence type="ECO:0000256" key="1">
    <source>
        <dbReference type="SAM" id="SignalP"/>
    </source>
</evidence>
<reference evidence="2" key="1">
    <citation type="submission" date="2009-08" db="EMBL/GenBank/DDBJ databases">
        <title>Annotation of Salpingoeca rosetta.</title>
        <authorList>
            <consortium name="The Broad Institute Genome Sequencing Platform"/>
            <person name="Russ C."/>
            <person name="Cuomo C."/>
            <person name="Burger G."/>
            <person name="Gray M.W."/>
            <person name="Holland P.W.H."/>
            <person name="King N."/>
            <person name="Lang F.B.F."/>
            <person name="Roger A.J."/>
            <person name="Ruiz-Trillo I."/>
            <person name="Young S.K."/>
            <person name="Zeng Q."/>
            <person name="Gargeya S."/>
            <person name="Alvarado L."/>
            <person name="Berlin A."/>
            <person name="Chapman S.B."/>
            <person name="Chen Z."/>
            <person name="Freedman E."/>
            <person name="Gellesch M."/>
            <person name="Goldberg J."/>
            <person name="Griggs A."/>
            <person name="Gujja S."/>
            <person name="Heilman E."/>
            <person name="Heiman D."/>
            <person name="Howarth C."/>
            <person name="Mehta T."/>
            <person name="Neiman D."/>
            <person name="Pearson M."/>
            <person name="Roberts A."/>
            <person name="Saif S."/>
            <person name="Shea T."/>
            <person name="Shenoy N."/>
            <person name="Sisk P."/>
            <person name="Stolte C."/>
            <person name="Sykes S."/>
            <person name="White J."/>
            <person name="Yandava C."/>
            <person name="Haas B."/>
            <person name="Nusbaum C."/>
            <person name="Birren B."/>
        </authorList>
    </citation>
    <scope>NUCLEOTIDE SEQUENCE [LARGE SCALE GENOMIC DNA]</scope>
    <source>
        <strain evidence="2">ATCC 50818</strain>
    </source>
</reference>
<name>F2ULV4_SALR5</name>
<dbReference type="InParanoid" id="F2ULV4"/>
<feature type="signal peptide" evidence="1">
    <location>
        <begin position="1"/>
        <end position="18"/>
    </location>
</feature>
<keyword evidence="1" id="KW-0732">Signal</keyword>
<organism evidence="3">
    <name type="scientific">Salpingoeca rosetta (strain ATCC 50818 / BSB-021)</name>
    <dbReference type="NCBI Taxonomy" id="946362"/>
    <lineage>
        <taxon>Eukaryota</taxon>
        <taxon>Choanoflagellata</taxon>
        <taxon>Craspedida</taxon>
        <taxon>Salpingoecidae</taxon>
        <taxon>Salpingoeca</taxon>
    </lineage>
</organism>
<dbReference type="AlphaFoldDB" id="F2ULV4"/>
<evidence type="ECO:0000313" key="2">
    <source>
        <dbReference type="EMBL" id="EGD78103.1"/>
    </source>
</evidence>
<accession>F2ULV4</accession>
<evidence type="ECO:0008006" key="4">
    <source>
        <dbReference type="Google" id="ProtNLM"/>
    </source>
</evidence>
<dbReference type="RefSeq" id="XP_004989779.1">
    <property type="nucleotide sequence ID" value="XM_004989722.1"/>
</dbReference>
<sequence length="230" mass="24523">MLRFLAVALAFAAVAVSALPVEEQTEGGVTTPIPTGNFVGNVAIVPYTRKSGGYACTTCSPVTAPARFLFFNNAMMLNISYASSGSCSLNTQGYYFYSLAPHSGGAYPYYYVGQVQVENAVIPVCFYFDYTVGNFRIVLDGQGTCPTASQAPACQNGWTPGTVTQSWSGSFTSSSLPSGDFFGNIAIVPYTKKSGGKYTCTTCAPVTSKATATWNGDQFSLYIRGDKRQR</sequence>
<proteinExistence type="predicted"/>
<gene>
    <name evidence="2" type="ORF">PTSG_08981</name>
</gene>
<evidence type="ECO:0000313" key="3">
    <source>
        <dbReference type="Proteomes" id="UP000007799"/>
    </source>
</evidence>
<dbReference type="EMBL" id="GL832981">
    <property type="protein sequence ID" value="EGD78103.1"/>
    <property type="molecule type" value="Genomic_DNA"/>
</dbReference>